<dbReference type="Gene3D" id="1.10.10.10">
    <property type="entry name" value="Winged helix-like DNA-binding domain superfamily/Winged helix DNA-binding domain"/>
    <property type="match status" value="1"/>
</dbReference>
<keyword evidence="1" id="KW-0423">Lactose metabolism</keyword>
<dbReference type="Pfam" id="PF08220">
    <property type="entry name" value="HTH_DeoR"/>
    <property type="match status" value="1"/>
</dbReference>
<proteinExistence type="predicted"/>
<keyword evidence="3 6" id="KW-0238">DNA-binding</keyword>
<dbReference type="SUPFAM" id="SSF100950">
    <property type="entry name" value="NagB/RpiA/CoA transferase-like"/>
    <property type="match status" value="1"/>
</dbReference>
<dbReference type="RefSeq" id="WP_046466438.1">
    <property type="nucleotide sequence ID" value="NZ_JAUOQO010000002.1"/>
</dbReference>
<evidence type="ECO:0000259" key="5">
    <source>
        <dbReference type="PROSITE" id="PS51000"/>
    </source>
</evidence>
<evidence type="ECO:0000256" key="3">
    <source>
        <dbReference type="ARBA" id="ARBA00023125"/>
    </source>
</evidence>
<dbReference type="Proteomes" id="UP001170310">
    <property type="component" value="Unassembled WGS sequence"/>
</dbReference>
<keyword evidence="2" id="KW-0805">Transcription regulation</keyword>
<comment type="caution">
    <text evidence="6">The sequence shown here is derived from an EMBL/GenBank/DDBJ whole genome shotgun (WGS) entry which is preliminary data.</text>
</comment>
<protein>
    <submittedName>
        <fullName evidence="6">DeoR/GlpR family DNA-binding transcription regulator</fullName>
    </submittedName>
</protein>
<dbReference type="InterPro" id="IPR037171">
    <property type="entry name" value="NagB/RpiA_transferase-like"/>
</dbReference>
<dbReference type="SMART" id="SM00420">
    <property type="entry name" value="HTH_DEOR"/>
    <property type="match status" value="1"/>
</dbReference>
<reference evidence="6" key="1">
    <citation type="submission" date="2023-07" db="EMBL/GenBank/DDBJ databases">
        <title>Genome content predicts the carbon catabolic preferences of heterotrophic bacteria.</title>
        <authorList>
            <person name="Gralka M."/>
        </authorList>
    </citation>
    <scope>NUCLEOTIDE SEQUENCE</scope>
    <source>
        <strain evidence="6">E2R20</strain>
    </source>
</reference>
<keyword evidence="7" id="KW-1185">Reference proteome</keyword>
<evidence type="ECO:0000313" key="7">
    <source>
        <dbReference type="Proteomes" id="UP001170310"/>
    </source>
</evidence>
<dbReference type="InterPro" id="IPR014036">
    <property type="entry name" value="DeoR-like_C"/>
</dbReference>
<dbReference type="Pfam" id="PF00455">
    <property type="entry name" value="DeoRC"/>
    <property type="match status" value="1"/>
</dbReference>
<dbReference type="GO" id="GO:0003700">
    <property type="term" value="F:DNA-binding transcription factor activity"/>
    <property type="evidence" value="ECO:0007669"/>
    <property type="project" value="InterPro"/>
</dbReference>
<dbReference type="GO" id="GO:0005988">
    <property type="term" value="P:lactose metabolic process"/>
    <property type="evidence" value="ECO:0007669"/>
    <property type="project" value="UniProtKB-KW"/>
</dbReference>
<dbReference type="PROSITE" id="PS00894">
    <property type="entry name" value="HTH_DEOR_1"/>
    <property type="match status" value="1"/>
</dbReference>
<dbReference type="InterPro" id="IPR018356">
    <property type="entry name" value="Tscrpt_reg_HTH_DeoR_CS"/>
</dbReference>
<keyword evidence="4" id="KW-0804">Transcription</keyword>
<evidence type="ECO:0000256" key="4">
    <source>
        <dbReference type="ARBA" id="ARBA00023163"/>
    </source>
</evidence>
<dbReference type="PANTHER" id="PTHR30363">
    <property type="entry name" value="HTH-TYPE TRANSCRIPTIONAL REGULATOR SRLR-RELATED"/>
    <property type="match status" value="1"/>
</dbReference>
<feature type="domain" description="HTH deoR-type" evidence="5">
    <location>
        <begin position="3"/>
        <end position="58"/>
    </location>
</feature>
<dbReference type="AlphaFoldDB" id="A0AAW7YLK6"/>
<accession>A0AAW7YLK6</accession>
<evidence type="ECO:0000256" key="2">
    <source>
        <dbReference type="ARBA" id="ARBA00023015"/>
    </source>
</evidence>
<evidence type="ECO:0000256" key="1">
    <source>
        <dbReference type="ARBA" id="ARBA00022736"/>
    </source>
</evidence>
<dbReference type="SUPFAM" id="SSF46785">
    <property type="entry name" value="Winged helix' DNA-binding domain"/>
    <property type="match status" value="1"/>
</dbReference>
<dbReference type="EMBL" id="JAUOQO010000002">
    <property type="protein sequence ID" value="MDO6573109.1"/>
    <property type="molecule type" value="Genomic_DNA"/>
</dbReference>
<sequence length="252" mass="28601">MISEKRHNLILQELKNKDFLTLQELMDRTGCSSSTIRRDLSKLQQEGKLQRIHGGATIGHNRIVEPRLKEKLTQNSQEKKEIARQAAQQISDNDCIFLDAGSTTLEMIPYIDAKEIIVVTNGLTHVEQLLKKGFKTLMLGGQVKANTFATVGSSALETLRRYCFDKSFIGMNGIDEKYGLTTPDEQEALIKETAMRLSNESFVVVDETKFNQVYFARVPARDNTQIITSKRGIENHVNDDFREQYRFLGGIL</sequence>
<evidence type="ECO:0000313" key="6">
    <source>
        <dbReference type="EMBL" id="MDO6573109.1"/>
    </source>
</evidence>
<dbReference type="PANTHER" id="PTHR30363:SF56">
    <property type="entry name" value="TRANSCRIPTIONAL REGULATOR, DEOR FAMILY"/>
    <property type="match status" value="1"/>
</dbReference>
<gene>
    <name evidence="6" type="ORF">Q4528_02955</name>
</gene>
<name>A0AAW7YLK6_9STAP</name>
<dbReference type="InterPro" id="IPR036388">
    <property type="entry name" value="WH-like_DNA-bd_sf"/>
</dbReference>
<dbReference type="Gene3D" id="3.40.50.1360">
    <property type="match status" value="1"/>
</dbReference>
<dbReference type="GO" id="GO:0003677">
    <property type="term" value="F:DNA binding"/>
    <property type="evidence" value="ECO:0007669"/>
    <property type="project" value="UniProtKB-KW"/>
</dbReference>
<dbReference type="InterPro" id="IPR050313">
    <property type="entry name" value="Carb_Metab_HTH_regulators"/>
</dbReference>
<dbReference type="SMART" id="SM01134">
    <property type="entry name" value="DeoRC"/>
    <property type="match status" value="1"/>
</dbReference>
<dbReference type="PRINTS" id="PR00037">
    <property type="entry name" value="HTHLACR"/>
</dbReference>
<dbReference type="InterPro" id="IPR036390">
    <property type="entry name" value="WH_DNA-bd_sf"/>
</dbReference>
<organism evidence="6 7">
    <name type="scientific">Staphylococcus pasteuri_A</name>
    <dbReference type="NCBI Taxonomy" id="3062664"/>
    <lineage>
        <taxon>Bacteria</taxon>
        <taxon>Bacillati</taxon>
        <taxon>Bacillota</taxon>
        <taxon>Bacilli</taxon>
        <taxon>Bacillales</taxon>
        <taxon>Staphylococcaceae</taxon>
        <taxon>Staphylococcus</taxon>
    </lineage>
</organism>
<dbReference type="PROSITE" id="PS51000">
    <property type="entry name" value="HTH_DEOR_2"/>
    <property type="match status" value="1"/>
</dbReference>
<dbReference type="InterPro" id="IPR001034">
    <property type="entry name" value="DeoR_HTH"/>
</dbReference>